<dbReference type="AlphaFoldDB" id="A0A9W8NHK0"/>
<sequence>MGVEPQLLAVASTRLVQIDPSQDAANPGCPENLAAQLCTGRLDGVGSWWVVPMFLVMARQWTPGTSPTPAPDGLGTAFGPGPEGDMGRTWGHNGDTRWEYTTIGWTPNVAR</sequence>
<dbReference type="Proteomes" id="UP001148614">
    <property type="component" value="Unassembled WGS sequence"/>
</dbReference>
<accession>A0A9W8NHK0</accession>
<keyword evidence="3" id="KW-1185">Reference proteome</keyword>
<organism evidence="2 3">
    <name type="scientific">Xylaria arbuscula</name>
    <dbReference type="NCBI Taxonomy" id="114810"/>
    <lineage>
        <taxon>Eukaryota</taxon>
        <taxon>Fungi</taxon>
        <taxon>Dikarya</taxon>
        <taxon>Ascomycota</taxon>
        <taxon>Pezizomycotina</taxon>
        <taxon>Sordariomycetes</taxon>
        <taxon>Xylariomycetidae</taxon>
        <taxon>Xylariales</taxon>
        <taxon>Xylariaceae</taxon>
        <taxon>Xylaria</taxon>
    </lineage>
</organism>
<comment type="caution">
    <text evidence="2">The sequence shown here is derived from an EMBL/GenBank/DDBJ whole genome shotgun (WGS) entry which is preliminary data.</text>
</comment>
<protein>
    <submittedName>
        <fullName evidence="2">Uncharacterized protein</fullName>
    </submittedName>
</protein>
<evidence type="ECO:0000313" key="3">
    <source>
        <dbReference type="Proteomes" id="UP001148614"/>
    </source>
</evidence>
<gene>
    <name evidence="2" type="ORF">NPX13_g3799</name>
</gene>
<dbReference type="EMBL" id="JANPWZ010000494">
    <property type="protein sequence ID" value="KAJ3576154.1"/>
    <property type="molecule type" value="Genomic_DNA"/>
</dbReference>
<name>A0A9W8NHK0_9PEZI</name>
<proteinExistence type="predicted"/>
<reference evidence="2" key="1">
    <citation type="submission" date="2022-07" db="EMBL/GenBank/DDBJ databases">
        <title>Genome Sequence of Xylaria arbuscula.</title>
        <authorList>
            <person name="Buettner E."/>
        </authorList>
    </citation>
    <scope>NUCLEOTIDE SEQUENCE</scope>
    <source>
        <strain evidence="2">VT107</strain>
    </source>
</reference>
<evidence type="ECO:0000256" key="1">
    <source>
        <dbReference type="SAM" id="MobiDB-lite"/>
    </source>
</evidence>
<feature type="region of interest" description="Disordered" evidence="1">
    <location>
        <begin position="64"/>
        <end position="93"/>
    </location>
</feature>
<evidence type="ECO:0000313" key="2">
    <source>
        <dbReference type="EMBL" id="KAJ3576154.1"/>
    </source>
</evidence>